<organism evidence="1 2">
    <name type="scientific">Chitinophaga dinghuensis</name>
    <dbReference type="NCBI Taxonomy" id="1539050"/>
    <lineage>
        <taxon>Bacteria</taxon>
        <taxon>Pseudomonadati</taxon>
        <taxon>Bacteroidota</taxon>
        <taxon>Chitinophagia</taxon>
        <taxon>Chitinophagales</taxon>
        <taxon>Chitinophagaceae</taxon>
        <taxon>Chitinophaga</taxon>
    </lineage>
</organism>
<accession>A0A327VYA1</accession>
<gene>
    <name evidence="1" type="ORF">CLV59_104202</name>
</gene>
<evidence type="ECO:0000313" key="2">
    <source>
        <dbReference type="Proteomes" id="UP000249819"/>
    </source>
</evidence>
<reference evidence="1 2" key="1">
    <citation type="submission" date="2018-06" db="EMBL/GenBank/DDBJ databases">
        <title>Genomic Encyclopedia of Archaeal and Bacterial Type Strains, Phase II (KMG-II): from individual species to whole genera.</title>
        <authorList>
            <person name="Goeker M."/>
        </authorList>
    </citation>
    <scope>NUCLEOTIDE SEQUENCE [LARGE SCALE GENOMIC DNA]</scope>
    <source>
        <strain evidence="1 2">DSM 29821</strain>
    </source>
</reference>
<sequence>MDFMTDSLVDGGHFRLLNVIDDYNRESLWIEMDTFYQALELLEYWI</sequence>
<protein>
    <recommendedName>
        <fullName evidence="3">Integrase-like protein</fullName>
    </recommendedName>
</protein>
<comment type="caution">
    <text evidence="1">The sequence shown here is derived from an EMBL/GenBank/DDBJ whole genome shotgun (WGS) entry which is preliminary data.</text>
</comment>
<dbReference type="Proteomes" id="UP000249819">
    <property type="component" value="Unassembled WGS sequence"/>
</dbReference>
<keyword evidence="2" id="KW-1185">Reference proteome</keyword>
<evidence type="ECO:0000313" key="1">
    <source>
        <dbReference type="EMBL" id="RAJ81977.1"/>
    </source>
</evidence>
<dbReference type="AlphaFoldDB" id="A0A327VYA1"/>
<dbReference type="EMBL" id="QLMA01000004">
    <property type="protein sequence ID" value="RAJ81977.1"/>
    <property type="molecule type" value="Genomic_DNA"/>
</dbReference>
<evidence type="ECO:0008006" key="3">
    <source>
        <dbReference type="Google" id="ProtNLM"/>
    </source>
</evidence>
<name>A0A327VYA1_9BACT</name>
<proteinExistence type="predicted"/>